<comment type="caution">
    <text evidence="9">The sequence shown here is derived from an EMBL/GenBank/DDBJ whole genome shotgun (WGS) entry which is preliminary data.</text>
</comment>
<evidence type="ECO:0000313" key="9">
    <source>
        <dbReference type="EMBL" id="RWS30030.1"/>
    </source>
</evidence>
<evidence type="ECO:0000256" key="6">
    <source>
        <dbReference type="SAM" id="MobiDB-lite"/>
    </source>
</evidence>
<feature type="region of interest" description="Disordered" evidence="6">
    <location>
        <begin position="186"/>
        <end position="205"/>
    </location>
</feature>
<dbReference type="GO" id="GO:0000993">
    <property type="term" value="F:RNA polymerase II complex binding"/>
    <property type="evidence" value="ECO:0007669"/>
    <property type="project" value="TreeGrafter"/>
</dbReference>
<feature type="domain" description="Cell division control protein 73 C-terminal" evidence="7">
    <location>
        <begin position="418"/>
        <end position="569"/>
    </location>
</feature>
<dbReference type="AlphaFoldDB" id="A0A443SR71"/>
<dbReference type="Pfam" id="PF05179">
    <property type="entry name" value="CDC73_C"/>
    <property type="match status" value="1"/>
</dbReference>
<dbReference type="OrthoDB" id="2186602at2759"/>
<dbReference type="PANTHER" id="PTHR12466:SF8">
    <property type="entry name" value="PARAFIBROMIN"/>
    <property type="match status" value="1"/>
</dbReference>
<comment type="subcellular location">
    <subcellularLocation>
        <location evidence="1">Nucleus</location>
    </subcellularLocation>
</comment>
<dbReference type="Gene3D" id="3.40.50.11990">
    <property type="entry name" value="RNA polymerase II accessory factor, Cdc73 C-terminal domain"/>
    <property type="match status" value="1"/>
</dbReference>
<evidence type="ECO:0000256" key="4">
    <source>
        <dbReference type="ARBA" id="ARBA00023163"/>
    </source>
</evidence>
<name>A0A443SR71_9ACAR</name>
<gene>
    <name evidence="9" type="ORF">B4U80_04488</name>
</gene>
<evidence type="ECO:0000256" key="5">
    <source>
        <dbReference type="ARBA" id="ARBA00023242"/>
    </source>
</evidence>
<feature type="region of interest" description="Disordered" evidence="6">
    <location>
        <begin position="304"/>
        <end position="351"/>
    </location>
</feature>
<protein>
    <submittedName>
        <fullName evidence="9">Parafibromin-like protein</fullName>
    </submittedName>
</protein>
<feature type="region of interest" description="Disordered" evidence="6">
    <location>
        <begin position="127"/>
        <end position="146"/>
    </location>
</feature>
<evidence type="ECO:0000256" key="1">
    <source>
        <dbReference type="ARBA" id="ARBA00004123"/>
    </source>
</evidence>
<accession>A0A443SR71</accession>
<keyword evidence="4" id="KW-0804">Transcription</keyword>
<dbReference type="InterPro" id="IPR007852">
    <property type="entry name" value="Cdc73/Parafibromin"/>
</dbReference>
<evidence type="ECO:0000256" key="3">
    <source>
        <dbReference type="ARBA" id="ARBA00023015"/>
    </source>
</evidence>
<dbReference type="InterPro" id="IPR038103">
    <property type="entry name" value="CDC73_C_sf"/>
</dbReference>
<sequence>MADPLSLLRQYNVNKRDIVEKNNFICFGEYCWPKIVKTNYLVYGSSKDGPNKEYYTLECLLFLLRNVNLQHPVYVKEAAAKGVPVVRRPDRKDLLAYLFGESAASTSIDRSAPLELPVSTSDVLKAGDASGGDKNASAATASDGSSLVDEEGASAAKISRLDVVQKAKEQFSARLDAPKIKKAISSTTTDENAAGGDTGLTTSSSTSLKDTLSIAQISALKAKRLAKKRSTIIDAENEFEKEGSQNNSGSGGASIMLLKYDEDFTREIQSKERIWRNRSTILQSSIKNFGRSIFPVLQSVKMRDEGNRKPNPQAPAAPTPAVVATPANPRLATPGAAIQPPLTQQQQQQYNRYDQERFSKNDHSTIGFRIDTTGTYHGLTLKSVTEGPVAPKTAPSPNQNQQTVQNSIPNNKPAKRTSKTPIIIIPATTTSLITMFNAKAILQDLRFVEKKTSSDQKREDDILIQRRKQDNTTVPYRVIDNPLKLSGDDWQRVVAVFVQGPAWQFKGWPWDGNPVEIFARIKAFHLKWDEMKLDTNVAKWSVEIIELSRTKRHLDRANLLKFWSSLDAFMIKHKHNLRF</sequence>
<dbReference type="VEuPathDB" id="VectorBase:LDEU002011"/>
<keyword evidence="10" id="KW-1185">Reference proteome</keyword>
<organism evidence="9 10">
    <name type="scientific">Leptotrombidium deliense</name>
    <dbReference type="NCBI Taxonomy" id="299467"/>
    <lineage>
        <taxon>Eukaryota</taxon>
        <taxon>Metazoa</taxon>
        <taxon>Ecdysozoa</taxon>
        <taxon>Arthropoda</taxon>
        <taxon>Chelicerata</taxon>
        <taxon>Arachnida</taxon>
        <taxon>Acari</taxon>
        <taxon>Acariformes</taxon>
        <taxon>Trombidiformes</taxon>
        <taxon>Prostigmata</taxon>
        <taxon>Anystina</taxon>
        <taxon>Parasitengona</taxon>
        <taxon>Trombiculoidea</taxon>
        <taxon>Trombiculidae</taxon>
        <taxon>Leptotrombidium</taxon>
    </lineage>
</organism>
<feature type="region of interest" description="Disordered" evidence="6">
    <location>
        <begin position="386"/>
        <end position="416"/>
    </location>
</feature>
<dbReference type="PANTHER" id="PTHR12466">
    <property type="entry name" value="CDC73 DOMAIN PROTEIN"/>
    <property type="match status" value="1"/>
</dbReference>
<dbReference type="GO" id="GO:0016593">
    <property type="term" value="C:Cdc73/Paf1 complex"/>
    <property type="evidence" value="ECO:0007669"/>
    <property type="project" value="InterPro"/>
</dbReference>
<keyword evidence="3" id="KW-0805">Transcription regulation</keyword>
<evidence type="ECO:0000313" key="10">
    <source>
        <dbReference type="Proteomes" id="UP000288716"/>
    </source>
</evidence>
<proteinExistence type="inferred from homology"/>
<feature type="compositionally biased region" description="Low complexity" evidence="6">
    <location>
        <begin position="319"/>
        <end position="329"/>
    </location>
</feature>
<dbReference type="Proteomes" id="UP000288716">
    <property type="component" value="Unassembled WGS sequence"/>
</dbReference>
<dbReference type="EMBL" id="NCKV01000671">
    <property type="protein sequence ID" value="RWS30030.1"/>
    <property type="molecule type" value="Genomic_DNA"/>
</dbReference>
<dbReference type="InterPro" id="IPR031336">
    <property type="entry name" value="CDC73_C"/>
</dbReference>
<dbReference type="GO" id="GO:0032968">
    <property type="term" value="P:positive regulation of transcription elongation by RNA polymerase II"/>
    <property type="evidence" value="ECO:0007669"/>
    <property type="project" value="TreeGrafter"/>
</dbReference>
<evidence type="ECO:0000259" key="7">
    <source>
        <dbReference type="Pfam" id="PF05179"/>
    </source>
</evidence>
<evidence type="ECO:0000256" key="2">
    <source>
        <dbReference type="ARBA" id="ARBA00010427"/>
    </source>
</evidence>
<comment type="similarity">
    <text evidence="2">Belongs to the CDC73 family.</text>
</comment>
<dbReference type="GO" id="GO:0006368">
    <property type="term" value="P:transcription elongation by RNA polymerase II"/>
    <property type="evidence" value="ECO:0007669"/>
    <property type="project" value="InterPro"/>
</dbReference>
<dbReference type="InterPro" id="IPR032041">
    <property type="entry name" value="Cdc73_N"/>
</dbReference>
<feature type="domain" description="Paf1 complex subunit Cdc73 N-terminal" evidence="8">
    <location>
        <begin position="1"/>
        <end position="357"/>
    </location>
</feature>
<feature type="compositionally biased region" description="Polar residues" evidence="6">
    <location>
        <begin position="395"/>
        <end position="410"/>
    </location>
</feature>
<dbReference type="Pfam" id="PF16050">
    <property type="entry name" value="CDC73_N"/>
    <property type="match status" value="1"/>
</dbReference>
<keyword evidence="5" id="KW-0539">Nucleus</keyword>
<evidence type="ECO:0000259" key="8">
    <source>
        <dbReference type="Pfam" id="PF16050"/>
    </source>
</evidence>
<reference evidence="9 10" key="1">
    <citation type="journal article" date="2018" name="Gigascience">
        <title>Genomes of trombidid mites reveal novel predicted allergens and laterally-transferred genes associated with secondary metabolism.</title>
        <authorList>
            <person name="Dong X."/>
            <person name="Chaisiri K."/>
            <person name="Xia D."/>
            <person name="Armstrong S.D."/>
            <person name="Fang Y."/>
            <person name="Donnelly M.J."/>
            <person name="Kadowaki T."/>
            <person name="McGarry J.W."/>
            <person name="Darby A.C."/>
            <person name="Makepeace B.L."/>
        </authorList>
    </citation>
    <scope>NUCLEOTIDE SEQUENCE [LARGE SCALE GENOMIC DNA]</scope>
    <source>
        <strain evidence="9">UoL-UT</strain>
    </source>
</reference>
<dbReference type="STRING" id="299467.A0A443SR71"/>
<dbReference type="FunFam" id="3.40.50.11990:FF:000002">
    <property type="entry name" value="protein CDC73 homolog"/>
    <property type="match status" value="1"/>
</dbReference>